<accession>A0A975P0A4</accession>
<feature type="transmembrane region" description="Helical" evidence="1">
    <location>
        <begin position="65"/>
        <end position="81"/>
    </location>
</feature>
<name>A0A975P0A4_9BRAD</name>
<dbReference type="Proteomes" id="UP000676951">
    <property type="component" value="Chromosome"/>
</dbReference>
<evidence type="ECO:0000256" key="1">
    <source>
        <dbReference type="SAM" id="Phobius"/>
    </source>
</evidence>
<dbReference type="AlphaFoldDB" id="A0A975P0A4"/>
<dbReference type="RefSeq" id="WP_215605451.1">
    <property type="nucleotide sequence ID" value="NZ_CP076136.1"/>
</dbReference>
<keyword evidence="1" id="KW-1133">Transmembrane helix</keyword>
<protein>
    <submittedName>
        <fullName evidence="2">Uncharacterized protein</fullName>
    </submittedName>
</protein>
<proteinExistence type="predicted"/>
<feature type="transmembrane region" description="Helical" evidence="1">
    <location>
        <begin position="35"/>
        <end position="53"/>
    </location>
</feature>
<feature type="transmembrane region" description="Helical" evidence="1">
    <location>
        <begin position="111"/>
        <end position="134"/>
    </location>
</feature>
<dbReference type="EMBL" id="CP076136">
    <property type="protein sequence ID" value="QWG24708.1"/>
    <property type="molecule type" value="Genomic_DNA"/>
</dbReference>
<reference evidence="2 3" key="1">
    <citation type="submission" date="2021-06" db="EMBL/GenBank/DDBJ databases">
        <title>Bradyrhizobium sp. S2-11-4 Genome sequencing.</title>
        <authorList>
            <person name="Jin L."/>
        </authorList>
    </citation>
    <scope>NUCLEOTIDE SEQUENCE [LARGE SCALE GENOMIC DNA]</scope>
    <source>
        <strain evidence="2 3">S2-11-4</strain>
    </source>
</reference>
<keyword evidence="3" id="KW-1185">Reference proteome</keyword>
<gene>
    <name evidence="2" type="ORF">KMZ93_07400</name>
</gene>
<evidence type="ECO:0000313" key="2">
    <source>
        <dbReference type="EMBL" id="QWG24708.1"/>
    </source>
</evidence>
<evidence type="ECO:0000313" key="3">
    <source>
        <dbReference type="Proteomes" id="UP000676951"/>
    </source>
</evidence>
<sequence length="147" mass="15902">MSGAFFPGVLVTVALALQILIDPYCTYGATGNLELGAGAGIVLYGGALALELRRIRMTPFGRTERIWWVVTAALALIALAINRQVWSEMLSARPCGPIEYEDGVRYRASHAVIGIGYGVMPLTVAAATLFIGFWNGTLRPTFHESDR</sequence>
<keyword evidence="1" id="KW-0812">Transmembrane</keyword>
<organism evidence="2 3">
    <name type="scientific">Bradyrhizobium sediminis</name>
    <dbReference type="NCBI Taxonomy" id="2840469"/>
    <lineage>
        <taxon>Bacteria</taxon>
        <taxon>Pseudomonadati</taxon>
        <taxon>Pseudomonadota</taxon>
        <taxon>Alphaproteobacteria</taxon>
        <taxon>Hyphomicrobiales</taxon>
        <taxon>Nitrobacteraceae</taxon>
        <taxon>Bradyrhizobium</taxon>
    </lineage>
</organism>
<keyword evidence="1" id="KW-0472">Membrane</keyword>